<feature type="transmembrane region" description="Helical" evidence="1">
    <location>
        <begin position="49"/>
        <end position="74"/>
    </location>
</feature>
<name>B1KDH5_SHEWM</name>
<evidence type="ECO:0000256" key="1">
    <source>
        <dbReference type="SAM" id="Phobius"/>
    </source>
</evidence>
<keyword evidence="1" id="KW-0812">Transmembrane</keyword>
<accession>B1KDH5</accession>
<evidence type="ECO:0000313" key="2">
    <source>
        <dbReference type="EMBL" id="ACA84976.1"/>
    </source>
</evidence>
<dbReference type="AlphaFoldDB" id="B1KDH5"/>
<keyword evidence="1" id="KW-1133">Transmembrane helix</keyword>
<proteinExistence type="predicted"/>
<gene>
    <name evidence="2" type="ordered locus">Swoo_0680</name>
</gene>
<dbReference type="Proteomes" id="UP000002168">
    <property type="component" value="Chromosome"/>
</dbReference>
<organism evidence="2 3">
    <name type="scientific">Shewanella woodyi (strain ATCC 51908 / MS32)</name>
    <dbReference type="NCBI Taxonomy" id="392500"/>
    <lineage>
        <taxon>Bacteria</taxon>
        <taxon>Pseudomonadati</taxon>
        <taxon>Pseudomonadota</taxon>
        <taxon>Gammaproteobacteria</taxon>
        <taxon>Alteromonadales</taxon>
        <taxon>Shewanellaceae</taxon>
        <taxon>Shewanella</taxon>
    </lineage>
</organism>
<sequence>MNVAAGDSFEYGTRCSRNSLRIQERFADSKSQVEHLSLPSSWTCSGIQFFNHLLIALSHFFTLSRLSLVVYLAVLQGGKIEQMLNFRYCCCVVLR</sequence>
<dbReference type="KEGG" id="swd:Swoo_0680"/>
<reference evidence="2 3" key="1">
    <citation type="submission" date="2008-02" db="EMBL/GenBank/DDBJ databases">
        <title>Complete sequence of Shewanella woodyi ATCC 51908.</title>
        <authorList>
            <consortium name="US DOE Joint Genome Institute"/>
            <person name="Copeland A."/>
            <person name="Lucas S."/>
            <person name="Lapidus A."/>
            <person name="Glavina del Rio T."/>
            <person name="Dalin E."/>
            <person name="Tice H."/>
            <person name="Bruce D."/>
            <person name="Goodwin L."/>
            <person name="Pitluck S."/>
            <person name="Sims D."/>
            <person name="Brettin T."/>
            <person name="Detter J.C."/>
            <person name="Han C."/>
            <person name="Kuske C.R."/>
            <person name="Schmutz J."/>
            <person name="Larimer F."/>
            <person name="Land M."/>
            <person name="Hauser L."/>
            <person name="Kyrpides N."/>
            <person name="Lykidis A."/>
            <person name="Zhao J.-S."/>
            <person name="Richardson P."/>
        </authorList>
    </citation>
    <scope>NUCLEOTIDE SEQUENCE [LARGE SCALE GENOMIC DNA]</scope>
    <source>
        <strain evidence="3">ATCC 51908 / MS32</strain>
    </source>
</reference>
<protein>
    <submittedName>
        <fullName evidence="2">Uncharacterized protein</fullName>
    </submittedName>
</protein>
<keyword evidence="3" id="KW-1185">Reference proteome</keyword>
<dbReference type="HOGENOM" id="CLU_2371222_0_0_6"/>
<keyword evidence="1" id="KW-0472">Membrane</keyword>
<dbReference type="EMBL" id="CP000961">
    <property type="protein sequence ID" value="ACA84976.1"/>
    <property type="molecule type" value="Genomic_DNA"/>
</dbReference>
<evidence type="ECO:0000313" key="3">
    <source>
        <dbReference type="Proteomes" id="UP000002168"/>
    </source>
</evidence>